<evidence type="ECO:0000313" key="2">
    <source>
        <dbReference type="Proteomes" id="UP001154061"/>
    </source>
</evidence>
<comment type="caution">
    <text evidence="1">The sequence shown here is derived from an EMBL/GenBank/DDBJ whole genome shotgun (WGS) entry which is preliminary data.</text>
</comment>
<dbReference type="RefSeq" id="WP_277524710.1">
    <property type="nucleotide sequence ID" value="NZ_JAMQOT010000012.1"/>
</dbReference>
<reference evidence="1" key="1">
    <citation type="submission" date="2022-06" db="EMBL/GenBank/DDBJ databases">
        <title>Natrinema sp. a new haloarchaeum isolate from saline soil.</title>
        <authorList>
            <person name="Strakova D."/>
            <person name="Galisteo C."/>
            <person name="Sanchez-Porro C."/>
            <person name="Ventosa A."/>
        </authorList>
    </citation>
    <scope>NUCLEOTIDE SEQUENCE</scope>
    <source>
        <strain evidence="1">S1CR25-10</strain>
    </source>
</reference>
<proteinExistence type="predicted"/>
<evidence type="ECO:0000313" key="1">
    <source>
        <dbReference type="EMBL" id="MDF9748138.1"/>
    </source>
</evidence>
<name>A0A9Q4L733_9EURY</name>
<protein>
    <submittedName>
        <fullName evidence="1">Uncharacterized protein</fullName>
    </submittedName>
</protein>
<sequence>MRWHPRAVYLGEDTALLTINGLVHCGRSSKLLRDLVIALYLFYWRRVY</sequence>
<dbReference type="Proteomes" id="UP001154061">
    <property type="component" value="Unassembled WGS sequence"/>
</dbReference>
<organism evidence="1 2">
    <name type="scientific">Natrinema salsiterrestre</name>
    <dbReference type="NCBI Taxonomy" id="2950540"/>
    <lineage>
        <taxon>Archaea</taxon>
        <taxon>Methanobacteriati</taxon>
        <taxon>Methanobacteriota</taxon>
        <taxon>Stenosarchaea group</taxon>
        <taxon>Halobacteria</taxon>
        <taxon>Halobacteriales</taxon>
        <taxon>Natrialbaceae</taxon>
        <taxon>Natrinema</taxon>
    </lineage>
</organism>
<dbReference type="EMBL" id="JAMQOT010000012">
    <property type="protein sequence ID" value="MDF9748138.1"/>
    <property type="molecule type" value="Genomic_DNA"/>
</dbReference>
<dbReference type="AlphaFoldDB" id="A0A9Q4L733"/>
<keyword evidence="2" id="KW-1185">Reference proteome</keyword>
<gene>
    <name evidence="1" type="ORF">NDI89_21430</name>
</gene>
<accession>A0A9Q4L733</accession>